<feature type="coiled-coil region" evidence="1">
    <location>
        <begin position="334"/>
        <end position="364"/>
    </location>
</feature>
<name>A0A6L2J7L6_TANCI</name>
<gene>
    <name evidence="2" type="ORF">Tci_004879</name>
</gene>
<evidence type="ECO:0008006" key="3">
    <source>
        <dbReference type="Google" id="ProtNLM"/>
    </source>
</evidence>
<evidence type="ECO:0000256" key="1">
    <source>
        <dbReference type="SAM" id="Coils"/>
    </source>
</evidence>
<dbReference type="AlphaFoldDB" id="A0A6L2J7L6"/>
<protein>
    <recommendedName>
        <fullName evidence="3">Transposase (Putative), gypsy type</fullName>
    </recommendedName>
</protein>
<sequence length="533" mass="57443">MWKNLRGCFDQKQSSKVEFGTIIKGEARLLDSTVGHVVSLLVVAHARAESELEASVEKLFDEGRSVDQVDSDAGGGQEAEVGIAAGVRIVAEENLAAKRPRRLRKKRQAITNAGGSSHPPKKLRGDYGTSSEVAICGKSPSALRELLASSLLIVEVGVAAMPTLPMVTSSVSATLEHESGAPVDSITGPNFCTVGASERFVISSDSSHHSSTHASEAEGDSFIKSDVVPPVMTEAVVTSYAVDIPPVQEMGVKKLRCGQSIVLASGREVTKKKHVIEIDSLKQNNVALENEKGSLDEKVVELQSLVSTKDLDLKELNDVYSSHGSQKDGLVSQMHELEVTCSGLRERLSRYKNLTDRLEEFQDAQLKVVNDNVAKLDADLAEIACHLKEKFHPYLLTTISDQRTDHGREGRSLTDVAAYNPSIKADFNSDLQELHELDYPLLSKLKSHKDESVKDIINLLRLEGPLVDAPGSTWGDLSNLIGEASTSASVPAATITTTTLSTSFASASFIPPITVDDYEIVHVDGQESPQGNV</sequence>
<accession>A0A6L2J7L6</accession>
<comment type="caution">
    <text evidence="2">The sequence shown here is derived from an EMBL/GenBank/DDBJ whole genome shotgun (WGS) entry which is preliminary data.</text>
</comment>
<evidence type="ECO:0000313" key="2">
    <source>
        <dbReference type="EMBL" id="GEU32901.1"/>
    </source>
</evidence>
<feature type="coiled-coil region" evidence="1">
    <location>
        <begin position="271"/>
        <end position="305"/>
    </location>
</feature>
<organism evidence="2">
    <name type="scientific">Tanacetum cinerariifolium</name>
    <name type="common">Dalmatian daisy</name>
    <name type="synonym">Chrysanthemum cinerariifolium</name>
    <dbReference type="NCBI Taxonomy" id="118510"/>
    <lineage>
        <taxon>Eukaryota</taxon>
        <taxon>Viridiplantae</taxon>
        <taxon>Streptophyta</taxon>
        <taxon>Embryophyta</taxon>
        <taxon>Tracheophyta</taxon>
        <taxon>Spermatophyta</taxon>
        <taxon>Magnoliopsida</taxon>
        <taxon>eudicotyledons</taxon>
        <taxon>Gunneridae</taxon>
        <taxon>Pentapetalae</taxon>
        <taxon>asterids</taxon>
        <taxon>campanulids</taxon>
        <taxon>Asterales</taxon>
        <taxon>Asteraceae</taxon>
        <taxon>Asteroideae</taxon>
        <taxon>Anthemideae</taxon>
        <taxon>Anthemidinae</taxon>
        <taxon>Tanacetum</taxon>
    </lineage>
</organism>
<proteinExistence type="predicted"/>
<reference evidence="2" key="1">
    <citation type="journal article" date="2019" name="Sci. Rep.">
        <title>Draft genome of Tanacetum cinerariifolium, the natural source of mosquito coil.</title>
        <authorList>
            <person name="Yamashiro T."/>
            <person name="Shiraishi A."/>
            <person name="Satake H."/>
            <person name="Nakayama K."/>
        </authorList>
    </citation>
    <scope>NUCLEOTIDE SEQUENCE</scope>
</reference>
<dbReference type="EMBL" id="BKCJ010000405">
    <property type="protein sequence ID" value="GEU32901.1"/>
    <property type="molecule type" value="Genomic_DNA"/>
</dbReference>
<keyword evidence="1" id="KW-0175">Coiled coil</keyword>